<accession>A0ABR2QU21</accession>
<proteinExistence type="predicted"/>
<evidence type="ECO:0000313" key="2">
    <source>
        <dbReference type="EMBL" id="KAK9004044.1"/>
    </source>
</evidence>
<feature type="region of interest" description="Disordered" evidence="1">
    <location>
        <begin position="160"/>
        <end position="185"/>
    </location>
</feature>
<evidence type="ECO:0000256" key="1">
    <source>
        <dbReference type="SAM" id="MobiDB-lite"/>
    </source>
</evidence>
<reference evidence="2 3" key="1">
    <citation type="journal article" date="2024" name="G3 (Bethesda)">
        <title>Genome assembly of Hibiscus sabdariffa L. provides insights into metabolisms of medicinal natural products.</title>
        <authorList>
            <person name="Kim T."/>
        </authorList>
    </citation>
    <scope>NUCLEOTIDE SEQUENCE [LARGE SCALE GENOMIC DNA]</scope>
    <source>
        <strain evidence="2">TK-2024</strain>
        <tissue evidence="2">Old leaves</tissue>
    </source>
</reference>
<dbReference type="Proteomes" id="UP001396334">
    <property type="component" value="Unassembled WGS sequence"/>
</dbReference>
<protein>
    <submittedName>
        <fullName evidence="2">Uncharacterized protein</fullName>
    </submittedName>
</protein>
<keyword evidence="3" id="KW-1185">Reference proteome</keyword>
<dbReference type="EMBL" id="JBBPBN010000031">
    <property type="protein sequence ID" value="KAK9004044.1"/>
    <property type="molecule type" value="Genomic_DNA"/>
</dbReference>
<sequence length="185" mass="20639">MISIFIIFWRTHAEVVADVPARAPSSTSIPESQPDLDTTVDATILNVLDYLDVSDDEIIELTTEVEVFDLQSNNSSMQQVDDKANKDVEPPISNYPHVEIEPRVEIENENVPGHRTSPVNSNGSKVIAFPPLFFFVESPQLDIESDGAKASNLVDEVQMRNESDDEASYLVDEVKMDNESNDRIS</sequence>
<gene>
    <name evidence="2" type="ORF">V6N11_001858</name>
</gene>
<comment type="caution">
    <text evidence="2">The sequence shown here is derived from an EMBL/GenBank/DDBJ whole genome shotgun (WGS) entry which is preliminary data.</text>
</comment>
<evidence type="ECO:0000313" key="3">
    <source>
        <dbReference type="Proteomes" id="UP001396334"/>
    </source>
</evidence>
<name>A0ABR2QU21_9ROSI</name>
<organism evidence="2 3">
    <name type="scientific">Hibiscus sabdariffa</name>
    <name type="common">roselle</name>
    <dbReference type="NCBI Taxonomy" id="183260"/>
    <lineage>
        <taxon>Eukaryota</taxon>
        <taxon>Viridiplantae</taxon>
        <taxon>Streptophyta</taxon>
        <taxon>Embryophyta</taxon>
        <taxon>Tracheophyta</taxon>
        <taxon>Spermatophyta</taxon>
        <taxon>Magnoliopsida</taxon>
        <taxon>eudicotyledons</taxon>
        <taxon>Gunneridae</taxon>
        <taxon>Pentapetalae</taxon>
        <taxon>rosids</taxon>
        <taxon>malvids</taxon>
        <taxon>Malvales</taxon>
        <taxon>Malvaceae</taxon>
        <taxon>Malvoideae</taxon>
        <taxon>Hibiscus</taxon>
    </lineage>
</organism>
<feature type="compositionally biased region" description="Basic and acidic residues" evidence="1">
    <location>
        <begin position="172"/>
        <end position="185"/>
    </location>
</feature>